<evidence type="ECO:0000313" key="2">
    <source>
        <dbReference type="EMBL" id="QOR61218.1"/>
    </source>
</evidence>
<dbReference type="GO" id="GO:0110154">
    <property type="term" value="P:RNA decapping"/>
    <property type="evidence" value="ECO:0007669"/>
    <property type="project" value="TreeGrafter"/>
</dbReference>
<dbReference type="SUPFAM" id="SSF56300">
    <property type="entry name" value="Metallo-dependent phosphatases"/>
    <property type="match status" value="1"/>
</dbReference>
<dbReference type="GO" id="GO:0016791">
    <property type="term" value="F:phosphatase activity"/>
    <property type="evidence" value="ECO:0007669"/>
    <property type="project" value="TreeGrafter"/>
</dbReference>
<dbReference type="GO" id="GO:0005737">
    <property type="term" value="C:cytoplasm"/>
    <property type="evidence" value="ECO:0007669"/>
    <property type="project" value="TreeGrafter"/>
</dbReference>
<dbReference type="InterPro" id="IPR029052">
    <property type="entry name" value="Metallo-depent_PP-like"/>
</dbReference>
<dbReference type="InterPro" id="IPR004843">
    <property type="entry name" value="Calcineurin-like_PHP"/>
</dbReference>
<dbReference type="KEGG" id="sinu:IMZ28_07090"/>
<dbReference type="PANTHER" id="PTHR42850">
    <property type="entry name" value="METALLOPHOSPHOESTERASE"/>
    <property type="match status" value="1"/>
</dbReference>
<accession>A0A7M1S1F4</accession>
<dbReference type="PANTHER" id="PTHR42850:SF4">
    <property type="entry name" value="ZINC-DEPENDENT ENDOPOLYPHOSPHATASE"/>
    <property type="match status" value="1"/>
</dbReference>
<keyword evidence="3" id="KW-1185">Reference proteome</keyword>
<dbReference type="EMBL" id="CP063164">
    <property type="protein sequence ID" value="QOR61218.1"/>
    <property type="molecule type" value="Genomic_DNA"/>
</dbReference>
<protein>
    <submittedName>
        <fullName evidence="2">Metallophosphoesterase</fullName>
    </submittedName>
</protein>
<evidence type="ECO:0000313" key="3">
    <source>
        <dbReference type="Proteomes" id="UP000595074"/>
    </source>
</evidence>
<name>A0A7M1S1F4_9BACT</name>
<evidence type="ECO:0000259" key="1">
    <source>
        <dbReference type="Pfam" id="PF00149"/>
    </source>
</evidence>
<organism evidence="2 3">
    <name type="scientific">Sulfurovum indicum</name>
    <dbReference type="NCBI Taxonomy" id="2779528"/>
    <lineage>
        <taxon>Bacteria</taxon>
        <taxon>Pseudomonadati</taxon>
        <taxon>Campylobacterota</taxon>
        <taxon>Epsilonproteobacteria</taxon>
        <taxon>Campylobacterales</taxon>
        <taxon>Sulfurovaceae</taxon>
        <taxon>Sulfurovum</taxon>
    </lineage>
</organism>
<dbReference type="RefSeq" id="WP_197547891.1">
    <property type="nucleotide sequence ID" value="NZ_CP063164.1"/>
</dbReference>
<feature type="domain" description="Calcineurin-like phosphoesterase" evidence="1">
    <location>
        <begin position="6"/>
        <end position="218"/>
    </location>
</feature>
<reference evidence="2 3" key="1">
    <citation type="submission" date="2020-10" db="EMBL/GenBank/DDBJ databases">
        <title>The genome of sulfurovum sp.</title>
        <authorList>
            <person name="Xie S."/>
            <person name="Shao Z."/>
            <person name="Jiang L."/>
        </authorList>
    </citation>
    <scope>NUCLEOTIDE SEQUENCE [LARGE SCALE GENOMIC DNA]</scope>
    <source>
        <strain evidence="2 3">ST-419</strain>
    </source>
</reference>
<dbReference type="Pfam" id="PF00149">
    <property type="entry name" value="Metallophos"/>
    <property type="match status" value="1"/>
</dbReference>
<dbReference type="Gene3D" id="3.60.21.10">
    <property type="match status" value="1"/>
</dbReference>
<gene>
    <name evidence="2" type="ORF">IMZ28_07090</name>
</gene>
<dbReference type="Proteomes" id="UP000595074">
    <property type="component" value="Chromosome"/>
</dbReference>
<dbReference type="GO" id="GO:0008803">
    <property type="term" value="F:bis(5'-nucleosyl)-tetraphosphatase (symmetrical) activity"/>
    <property type="evidence" value="ECO:0007669"/>
    <property type="project" value="TreeGrafter"/>
</dbReference>
<sequence>MKADYLIIPDIHGQVKQFDAVVQLIKESIQKDRNIHILFLGDYIDRGEGGNFKHYSKRFKKEVEIYYEDIGSRLVIERLFDLKDYFDEHNITHTFLRGNHEQEFIRNIQIAESGNNLIAILESKMNDLNRKTYQEMIYTLKGFTQEFDLMKKTKTFFESMPLYMYDRENELFFVHAGVEPGISPDGSGNDTYLWIREKFYMYTGTYPARIIFGHTPIGSLNEDEKSFLNVCEPENIILKEDRIGLDSGNYQRHPLNVLRIKDRIYELIKIDTHGVIASAMPLNL</sequence>
<dbReference type="AlphaFoldDB" id="A0A7M1S1F4"/>
<dbReference type="InterPro" id="IPR050126">
    <property type="entry name" value="Ap4A_hydrolase"/>
</dbReference>
<proteinExistence type="predicted"/>